<dbReference type="AlphaFoldDB" id="A0ABD1KI85"/>
<feature type="region of interest" description="Disordered" evidence="1">
    <location>
        <begin position="18"/>
        <end position="46"/>
    </location>
</feature>
<dbReference type="FunFam" id="2.30.30.140:FF:000018">
    <property type="entry name" value="Serine/threonine-protein kinase 31"/>
    <property type="match status" value="3"/>
</dbReference>
<dbReference type="Gene3D" id="2.30.30.140">
    <property type="match status" value="5"/>
</dbReference>
<protein>
    <recommendedName>
        <fullName evidence="2">Tudor domain-containing protein</fullName>
    </recommendedName>
</protein>
<evidence type="ECO:0000256" key="1">
    <source>
        <dbReference type="SAM" id="MobiDB-lite"/>
    </source>
</evidence>
<reference evidence="3 4" key="1">
    <citation type="submission" date="2024-09" db="EMBL/GenBank/DDBJ databases">
        <title>A chromosome-level genome assembly of Gray's grenadier anchovy, Coilia grayii.</title>
        <authorList>
            <person name="Fu Z."/>
        </authorList>
    </citation>
    <scope>NUCLEOTIDE SEQUENCE [LARGE SCALE GENOMIC DNA]</scope>
    <source>
        <strain evidence="3">G4</strain>
        <tissue evidence="3">Muscle</tissue>
    </source>
</reference>
<feature type="region of interest" description="Disordered" evidence="1">
    <location>
        <begin position="770"/>
        <end position="805"/>
    </location>
</feature>
<name>A0ABD1KI85_9TELE</name>
<evidence type="ECO:0000313" key="3">
    <source>
        <dbReference type="EMBL" id="KAL2098863.1"/>
    </source>
</evidence>
<dbReference type="PROSITE" id="PS50304">
    <property type="entry name" value="TUDOR"/>
    <property type="match status" value="5"/>
</dbReference>
<dbReference type="InterPro" id="IPR050621">
    <property type="entry name" value="Tudor_domain_containing"/>
</dbReference>
<keyword evidence="4" id="KW-1185">Reference proteome</keyword>
<sequence>MSSYFKDVMHSEGLAVMDEAGSNSPQRPDSGCSTAEASGEDWTEGDSMKSLEFSHDHASLVLKEQLFTIGNSALVTVSHVVGPGKFWCQLSQNASSLKKLMQDLQIHYAQNKPVPPSGPACVVRHPDSGLWHRGKIVKLQPFPYVDVQFVDYGQTFRVMLQDLCRLHSTFAKLKCQAFQCRLVDVTCPSTLPSAEWGEPAFMKFRTFVHSAASSALKCTIYGVMYDSEGTVVNLVDLTCPSSVSLNLSQSASVSITEKSSKCPAPGLEVGSQEKVLMTCVKDLHQFYGQLVRHSSEIDKLNEEIESFCRPLQSVKCSLIPGASCFAKYSDGQWYRGLVKITQPVVMVHFLDYGDIVVVKASDILPVSEEASEIMSVPIQAVEFNLAHAPADASSELNRWFENNATGKQFTATVLEKCPDGKYTVELFDGKININQAVKERARKAGRGPLKAPDHSGLPKSHDPFASRNYKTSGLRVSSKGNDGKTQQGDPSFQDGRRETISRNTNGRYDGTMSVNLPTRQKLEKPWCKPKGEVFGKTKAFDSTQRGVKKDMTVGVTTTPYAGTADPLQTRKVVLIKGIHGRPESYSTSFPKLANLPHPPITPGLVTEVYLSHVNSTDSLFVQLVEDEDKIHSLVEELNAAQPCDDPVDFIALQEGDVVSAMYPEDESWYRAVVKKVNEDESILVEFIDFGNHTTIPSNMLRRLNNFLDTPRLSVHCSLNDMGGTFSNISDEEKTVQLKSIAEGELKRLTCMFISWSDFVWRIDFVDPETKPRSSLSKLGGTSPLSTPNNLSNAAAASTTGTSCPSQPYPKHLHSLAELPSKPIRRGVLMEVYICHVNSLDSFFVQLAEDEDQICSLVKEMNAGQPCSQSDVDFTTLKEGDVVSAMYPEDESWYRAVVKKVHQDNSTLVEFIDFGNEAVVRSNLVTTLKKKLLDIPRFGIHCCVGYNVNGSLEGTSKDKLATKLRGYAKRAVKVSCIFTMQSDHVWEVIFEEPDTVLKSYPVGMGGTTNVTKDSYQHTSTVYSTVNLPTLCKQSLESLPKLRDLPTKTITPDVVTEVYLSHVNSQASFYVQLVKDEDDIHSLVEKLNTDEPCDDPGNVRTLQEGDVVSAMYPEDEAWYRAVVKKVNEDESILVEFIDFGNEATIVSSKIRCLQKSFLDIPKFSVHCHLKDGSSLLCSDELMTTFSEACDGNAKKINCVFIRESDDVWEIQLVDSGSIIEHKVLESDMTGLQANNTSVMEPGTGKIFITN</sequence>
<evidence type="ECO:0000313" key="4">
    <source>
        <dbReference type="Proteomes" id="UP001591681"/>
    </source>
</evidence>
<comment type="caution">
    <text evidence="3">The sequence shown here is derived from an EMBL/GenBank/DDBJ whole genome shotgun (WGS) entry which is preliminary data.</text>
</comment>
<proteinExistence type="predicted"/>
<feature type="domain" description="Tudor" evidence="2">
    <location>
        <begin position="114"/>
        <end position="173"/>
    </location>
</feature>
<accession>A0ABD1KI85</accession>
<dbReference type="InterPro" id="IPR002999">
    <property type="entry name" value="Tudor"/>
</dbReference>
<feature type="compositionally biased region" description="Polar residues" evidence="1">
    <location>
        <begin position="501"/>
        <end position="513"/>
    </location>
</feature>
<feature type="region of interest" description="Disordered" evidence="1">
    <location>
        <begin position="441"/>
        <end position="513"/>
    </location>
</feature>
<dbReference type="Pfam" id="PF00567">
    <property type="entry name" value="TUDOR"/>
    <property type="match status" value="5"/>
</dbReference>
<dbReference type="Gene3D" id="2.40.50.90">
    <property type="match status" value="4"/>
</dbReference>
<feature type="compositionally biased region" description="Low complexity" evidence="1">
    <location>
        <begin position="785"/>
        <end position="802"/>
    </location>
</feature>
<gene>
    <name evidence="3" type="ORF">ACEWY4_005343</name>
</gene>
<feature type="domain" description="Tudor" evidence="2">
    <location>
        <begin position="317"/>
        <end position="373"/>
    </location>
</feature>
<feature type="compositionally biased region" description="Polar residues" evidence="1">
    <location>
        <begin position="468"/>
        <end position="490"/>
    </location>
</feature>
<dbReference type="EMBL" id="JBHFQA010000005">
    <property type="protein sequence ID" value="KAL2098863.1"/>
    <property type="molecule type" value="Genomic_DNA"/>
</dbReference>
<dbReference type="InterPro" id="IPR035437">
    <property type="entry name" value="SNase_OB-fold_sf"/>
</dbReference>
<evidence type="ECO:0000259" key="2">
    <source>
        <dbReference type="PROSITE" id="PS50304"/>
    </source>
</evidence>
<dbReference type="SMART" id="SM00333">
    <property type="entry name" value="TUDOR"/>
    <property type="match status" value="5"/>
</dbReference>
<feature type="domain" description="Tudor" evidence="2">
    <location>
        <begin position="651"/>
        <end position="710"/>
    </location>
</feature>
<dbReference type="SMART" id="SM00743">
    <property type="entry name" value="Agenet"/>
    <property type="match status" value="3"/>
</dbReference>
<organism evidence="3 4">
    <name type="scientific">Coilia grayii</name>
    <name type="common">Gray's grenadier anchovy</name>
    <dbReference type="NCBI Taxonomy" id="363190"/>
    <lineage>
        <taxon>Eukaryota</taxon>
        <taxon>Metazoa</taxon>
        <taxon>Chordata</taxon>
        <taxon>Craniata</taxon>
        <taxon>Vertebrata</taxon>
        <taxon>Euteleostomi</taxon>
        <taxon>Actinopterygii</taxon>
        <taxon>Neopterygii</taxon>
        <taxon>Teleostei</taxon>
        <taxon>Clupei</taxon>
        <taxon>Clupeiformes</taxon>
        <taxon>Clupeoidei</taxon>
        <taxon>Engraulidae</taxon>
        <taxon>Coilinae</taxon>
        <taxon>Coilia</taxon>
    </lineage>
</organism>
<feature type="domain" description="Tudor" evidence="2">
    <location>
        <begin position="875"/>
        <end position="934"/>
    </location>
</feature>
<dbReference type="Proteomes" id="UP001591681">
    <property type="component" value="Unassembled WGS sequence"/>
</dbReference>
<feature type="domain" description="Tudor" evidence="2">
    <location>
        <begin position="1099"/>
        <end position="1158"/>
    </location>
</feature>
<dbReference type="SUPFAM" id="SSF63748">
    <property type="entry name" value="Tudor/PWWP/MBT"/>
    <property type="match status" value="5"/>
</dbReference>
<feature type="compositionally biased region" description="Polar residues" evidence="1">
    <location>
        <begin position="21"/>
        <end position="36"/>
    </location>
</feature>
<dbReference type="PANTHER" id="PTHR22948:SF15">
    <property type="entry name" value="TUDOR DOMAIN-CONTAINING PROTEIN 6"/>
    <property type="match status" value="1"/>
</dbReference>
<dbReference type="PANTHER" id="PTHR22948">
    <property type="entry name" value="TUDOR DOMAIN CONTAINING PROTEIN"/>
    <property type="match status" value="1"/>
</dbReference>
<dbReference type="InterPro" id="IPR014002">
    <property type="entry name" value="Agenet_dom_plant"/>
</dbReference>